<keyword evidence="2" id="KW-1185">Reference proteome</keyword>
<evidence type="ECO:0000313" key="1">
    <source>
        <dbReference type="EMBL" id="KAK2176821.1"/>
    </source>
</evidence>
<protein>
    <submittedName>
        <fullName evidence="1">Uncharacterized protein</fullName>
    </submittedName>
</protein>
<proteinExistence type="predicted"/>
<reference evidence="1" key="1">
    <citation type="journal article" date="2023" name="Mol. Biol. Evol.">
        <title>Third-Generation Sequencing Reveals the Adaptive Role of the Epigenome in Three Deep-Sea Polychaetes.</title>
        <authorList>
            <person name="Perez M."/>
            <person name="Aroh O."/>
            <person name="Sun Y."/>
            <person name="Lan Y."/>
            <person name="Juniper S.K."/>
            <person name="Young C.R."/>
            <person name="Angers B."/>
            <person name="Qian P.Y."/>
        </authorList>
    </citation>
    <scope>NUCLEOTIDE SEQUENCE</scope>
    <source>
        <strain evidence="1">R07B-5</strain>
    </source>
</reference>
<gene>
    <name evidence="1" type="ORF">NP493_637g01028</name>
</gene>
<comment type="caution">
    <text evidence="1">The sequence shown here is derived from an EMBL/GenBank/DDBJ whole genome shotgun (WGS) entry which is preliminary data.</text>
</comment>
<dbReference type="AlphaFoldDB" id="A0AAD9KSR7"/>
<dbReference type="EMBL" id="JAODUO010000637">
    <property type="protein sequence ID" value="KAK2176821.1"/>
    <property type="molecule type" value="Genomic_DNA"/>
</dbReference>
<organism evidence="1 2">
    <name type="scientific">Ridgeia piscesae</name>
    <name type="common">Tubeworm</name>
    <dbReference type="NCBI Taxonomy" id="27915"/>
    <lineage>
        <taxon>Eukaryota</taxon>
        <taxon>Metazoa</taxon>
        <taxon>Spiralia</taxon>
        <taxon>Lophotrochozoa</taxon>
        <taxon>Annelida</taxon>
        <taxon>Polychaeta</taxon>
        <taxon>Sedentaria</taxon>
        <taxon>Canalipalpata</taxon>
        <taxon>Sabellida</taxon>
        <taxon>Siboglinidae</taxon>
        <taxon>Ridgeia</taxon>
    </lineage>
</organism>
<dbReference type="Proteomes" id="UP001209878">
    <property type="component" value="Unassembled WGS sequence"/>
</dbReference>
<name>A0AAD9KSR7_RIDPI</name>
<evidence type="ECO:0000313" key="2">
    <source>
        <dbReference type="Proteomes" id="UP001209878"/>
    </source>
</evidence>
<accession>A0AAD9KSR7</accession>
<sequence length="84" mass="8545">MPSHSPSLAPTHSSIVPATQAPTGCGQGYVTYSPVVNAAVKQKSAFAPVMRPTGSPPIAAVPGLAAAGWAHPIFNVTTNFNIAY</sequence>